<dbReference type="Gene3D" id="3.20.20.210">
    <property type="match status" value="1"/>
</dbReference>
<dbReference type="EC" id="2.1.1.14" evidence="2"/>
<dbReference type="AlphaFoldDB" id="A0A2X2JRP0"/>
<dbReference type="GO" id="GO:0008270">
    <property type="term" value="F:zinc ion binding"/>
    <property type="evidence" value="ECO:0007669"/>
    <property type="project" value="InterPro"/>
</dbReference>
<dbReference type="GO" id="GO:0032259">
    <property type="term" value="P:methylation"/>
    <property type="evidence" value="ECO:0007669"/>
    <property type="project" value="UniProtKB-KW"/>
</dbReference>
<dbReference type="GO" id="GO:0008652">
    <property type="term" value="P:amino acid biosynthetic process"/>
    <property type="evidence" value="ECO:0007669"/>
    <property type="project" value="InterPro"/>
</dbReference>
<dbReference type="Pfam" id="PF08267">
    <property type="entry name" value="Meth_synt_1"/>
    <property type="match status" value="1"/>
</dbReference>
<evidence type="ECO:0000259" key="1">
    <source>
        <dbReference type="Pfam" id="PF08267"/>
    </source>
</evidence>
<feature type="domain" description="Cobalamin-independent methionine synthase MetE N-terminal" evidence="1">
    <location>
        <begin position="2"/>
        <end position="90"/>
    </location>
</feature>
<keyword evidence="2" id="KW-0808">Transferase</keyword>
<sequence length="116" mass="13356">MFESLIDAGAEYIQVDEPILVTDDSESYENITREAYDYFEKAGVAKKLVIQTYFERAHLKFLSSLPVGGLGLDFVHDNGYNLKQMKLEILINQKHYMLELLMVVMYGQVTLKLKKS</sequence>
<gene>
    <name evidence="2" type="primary">metE_4</name>
    <name evidence="2" type="ORF">NCTC7878_00387</name>
</gene>
<evidence type="ECO:0000313" key="3">
    <source>
        <dbReference type="Proteomes" id="UP000249913"/>
    </source>
</evidence>
<protein>
    <submittedName>
        <fullName evidence="2">5-methyltetrahydropteroyltriglutamate--homocysteine methyltransferase</fullName>
        <ecNumber evidence="2">2.1.1.14</ecNumber>
    </submittedName>
</protein>
<dbReference type="GO" id="GO:0003871">
    <property type="term" value="F:5-methyltetrahydropteroyltriglutamate-homocysteine S-methyltransferase activity"/>
    <property type="evidence" value="ECO:0007669"/>
    <property type="project" value="UniProtKB-EC"/>
</dbReference>
<accession>A0A2X2JRP0</accession>
<keyword evidence="2" id="KW-0489">Methyltransferase</keyword>
<organism evidence="2 3">
    <name type="scientific">Staphylococcus aureus</name>
    <dbReference type="NCBI Taxonomy" id="1280"/>
    <lineage>
        <taxon>Bacteria</taxon>
        <taxon>Bacillati</taxon>
        <taxon>Bacillota</taxon>
        <taxon>Bacilli</taxon>
        <taxon>Bacillales</taxon>
        <taxon>Staphylococcaceae</taxon>
        <taxon>Staphylococcus</taxon>
    </lineage>
</organism>
<dbReference type="InterPro" id="IPR038071">
    <property type="entry name" value="UROD/MetE-like_sf"/>
</dbReference>
<dbReference type="Proteomes" id="UP000249913">
    <property type="component" value="Unassembled WGS sequence"/>
</dbReference>
<proteinExistence type="predicted"/>
<reference evidence="2 3" key="1">
    <citation type="submission" date="2018-06" db="EMBL/GenBank/DDBJ databases">
        <authorList>
            <consortium name="Pathogen Informatics"/>
            <person name="Doyle S."/>
        </authorList>
    </citation>
    <scope>NUCLEOTIDE SEQUENCE [LARGE SCALE GENOMIC DNA]</scope>
    <source>
        <strain evidence="2 3">NCTC7878</strain>
    </source>
</reference>
<evidence type="ECO:0000313" key="2">
    <source>
        <dbReference type="EMBL" id="SPZ96967.1"/>
    </source>
</evidence>
<dbReference type="EMBL" id="UAUX01000003">
    <property type="protein sequence ID" value="SPZ96967.1"/>
    <property type="molecule type" value="Genomic_DNA"/>
</dbReference>
<dbReference type="SUPFAM" id="SSF51726">
    <property type="entry name" value="UROD/MetE-like"/>
    <property type="match status" value="1"/>
</dbReference>
<name>A0A2X2JRP0_STAAU</name>
<dbReference type="InterPro" id="IPR013215">
    <property type="entry name" value="Cbl-indep_Met_Synth_N"/>
</dbReference>